<dbReference type="PANTHER" id="PTHR33370">
    <property type="entry name" value="TRANSLATION INITIATION FACTOR IF-1, CHLOROPLASTIC"/>
    <property type="match status" value="1"/>
</dbReference>
<reference evidence="6 7" key="1">
    <citation type="journal article" date="2015" name="Nature">
        <title>rRNA introns, odd ribosomes, and small enigmatic genomes across a large radiation of phyla.</title>
        <authorList>
            <person name="Brown C.T."/>
            <person name="Hug L.A."/>
            <person name="Thomas B.C."/>
            <person name="Sharon I."/>
            <person name="Castelle C.J."/>
            <person name="Singh A."/>
            <person name="Wilkins M.J."/>
            <person name="Williams K.H."/>
            <person name="Banfield J.F."/>
        </authorList>
    </citation>
    <scope>NUCLEOTIDE SEQUENCE [LARGE SCALE GENOMIC DNA]</scope>
</reference>
<dbReference type="AlphaFoldDB" id="A0A0G1N538"/>
<dbReference type="SUPFAM" id="SSF50249">
    <property type="entry name" value="Nucleic acid-binding proteins"/>
    <property type="match status" value="1"/>
</dbReference>
<dbReference type="EMBL" id="LCLJ01000004">
    <property type="protein sequence ID" value="KKU15726.1"/>
    <property type="molecule type" value="Genomic_DNA"/>
</dbReference>
<keyword evidence="2 4" id="KW-0396">Initiation factor</keyword>
<dbReference type="InterPro" id="IPR006196">
    <property type="entry name" value="RNA-binding_domain_S1_IF1"/>
</dbReference>
<keyword evidence="3 4" id="KW-0648">Protein biosynthesis</keyword>
<comment type="caution">
    <text evidence="6">The sequence shown here is derived from an EMBL/GenBank/DDBJ whole genome shotgun (WGS) entry which is preliminary data.</text>
</comment>
<accession>A0A0G1N538</accession>
<dbReference type="PANTHER" id="PTHR33370:SF1">
    <property type="entry name" value="TRANSLATION INITIATION FACTOR IF-1, CHLOROPLASTIC"/>
    <property type="match status" value="1"/>
</dbReference>
<dbReference type="Pfam" id="PF01176">
    <property type="entry name" value="eIF-1a"/>
    <property type="match status" value="1"/>
</dbReference>
<organism evidence="6 7">
    <name type="scientific">Candidatus Jorgensenbacteria bacterium GW2011_GWA2_45_9</name>
    <dbReference type="NCBI Taxonomy" id="1618663"/>
    <lineage>
        <taxon>Bacteria</taxon>
        <taxon>Candidatus Joergenseniibacteriota</taxon>
    </lineage>
</organism>
<dbReference type="GO" id="GO:0005829">
    <property type="term" value="C:cytosol"/>
    <property type="evidence" value="ECO:0007669"/>
    <property type="project" value="TreeGrafter"/>
</dbReference>
<evidence type="ECO:0000259" key="5">
    <source>
        <dbReference type="PROSITE" id="PS50832"/>
    </source>
</evidence>
<dbReference type="GO" id="GO:0003743">
    <property type="term" value="F:translation initiation factor activity"/>
    <property type="evidence" value="ECO:0007669"/>
    <property type="project" value="UniProtKB-UniRule"/>
</dbReference>
<evidence type="ECO:0000256" key="3">
    <source>
        <dbReference type="ARBA" id="ARBA00022917"/>
    </source>
</evidence>
<evidence type="ECO:0000256" key="4">
    <source>
        <dbReference type="PROSITE-ProRule" id="PRU00181"/>
    </source>
</evidence>
<dbReference type="Proteomes" id="UP000034727">
    <property type="component" value="Unassembled WGS sequence"/>
</dbReference>
<dbReference type="InterPro" id="IPR012340">
    <property type="entry name" value="NA-bd_OB-fold"/>
</dbReference>
<gene>
    <name evidence="6" type="ORF">UX22_C0004G0047</name>
</gene>
<feature type="domain" description="S1-like" evidence="5">
    <location>
        <begin position="37"/>
        <end position="75"/>
    </location>
</feature>
<comment type="similarity">
    <text evidence="1">Belongs to the IF-1 family.</text>
</comment>
<proteinExistence type="inferred from homology"/>
<protein>
    <submittedName>
        <fullName evidence="6">Translation initiation factor IF-1</fullName>
    </submittedName>
</protein>
<evidence type="ECO:0000256" key="1">
    <source>
        <dbReference type="ARBA" id="ARBA00010939"/>
    </source>
</evidence>
<name>A0A0G1N538_9BACT</name>
<dbReference type="Gene3D" id="2.40.50.140">
    <property type="entry name" value="Nucleic acid-binding proteins"/>
    <property type="match status" value="1"/>
</dbReference>
<evidence type="ECO:0000313" key="7">
    <source>
        <dbReference type="Proteomes" id="UP000034727"/>
    </source>
</evidence>
<dbReference type="GO" id="GO:0043022">
    <property type="term" value="F:ribosome binding"/>
    <property type="evidence" value="ECO:0007669"/>
    <property type="project" value="TreeGrafter"/>
</dbReference>
<dbReference type="GO" id="GO:0003723">
    <property type="term" value="F:RNA binding"/>
    <property type="evidence" value="ECO:0007669"/>
    <property type="project" value="InterPro"/>
</dbReference>
<dbReference type="PROSITE" id="PS50832">
    <property type="entry name" value="S1_IF1_TYPE"/>
    <property type="match status" value="1"/>
</dbReference>
<evidence type="ECO:0000313" key="6">
    <source>
        <dbReference type="EMBL" id="KKU15726.1"/>
    </source>
</evidence>
<evidence type="ECO:0000256" key="2">
    <source>
        <dbReference type="ARBA" id="ARBA00022540"/>
    </source>
</evidence>
<sequence length="75" mass="8561">MSRDSNLLKVEGIVEESLPGLFFRIKARIGAEDVQILGHPAGKMKLHRIRIIPGDKVLVEIYEVNDKRGRIVRRL</sequence>
<dbReference type="InterPro" id="IPR004368">
    <property type="entry name" value="TIF_IF1"/>
</dbReference>